<proteinExistence type="predicted"/>
<dbReference type="SUPFAM" id="SSF54862">
    <property type="entry name" value="4Fe-4S ferredoxins"/>
    <property type="match status" value="1"/>
</dbReference>
<evidence type="ECO:0000256" key="1">
    <source>
        <dbReference type="ARBA" id="ARBA00022448"/>
    </source>
</evidence>
<protein>
    <submittedName>
        <fullName evidence="9">Cytochrome c oxidase accessory protein FixG</fullName>
    </submittedName>
</protein>
<evidence type="ECO:0000259" key="8">
    <source>
        <dbReference type="PROSITE" id="PS51379"/>
    </source>
</evidence>
<keyword evidence="1" id="KW-0813">Transport</keyword>
<evidence type="ECO:0000256" key="3">
    <source>
        <dbReference type="ARBA" id="ARBA00022723"/>
    </source>
</evidence>
<dbReference type="InterPro" id="IPR009051">
    <property type="entry name" value="Helical_ferredxn"/>
</dbReference>
<evidence type="ECO:0000256" key="6">
    <source>
        <dbReference type="ARBA" id="ARBA00023014"/>
    </source>
</evidence>
<dbReference type="GO" id="GO:0005886">
    <property type="term" value="C:plasma membrane"/>
    <property type="evidence" value="ECO:0007669"/>
    <property type="project" value="TreeGrafter"/>
</dbReference>
<keyword evidence="10" id="KW-1185">Reference proteome</keyword>
<keyword evidence="7" id="KW-0812">Transmembrane</keyword>
<evidence type="ECO:0000313" key="10">
    <source>
        <dbReference type="Proteomes" id="UP000295765"/>
    </source>
</evidence>
<feature type="transmembrane region" description="Helical" evidence="7">
    <location>
        <begin position="78"/>
        <end position="103"/>
    </location>
</feature>
<keyword evidence="3" id="KW-0479">Metal-binding</keyword>
<keyword evidence="6" id="KW-0411">Iron-sulfur</keyword>
<dbReference type="Proteomes" id="UP000295765">
    <property type="component" value="Unassembled WGS sequence"/>
</dbReference>
<dbReference type="GO" id="GO:0051539">
    <property type="term" value="F:4 iron, 4 sulfur cluster binding"/>
    <property type="evidence" value="ECO:0007669"/>
    <property type="project" value="UniProtKB-KW"/>
</dbReference>
<dbReference type="AlphaFoldDB" id="A0A4R2LCN2"/>
<evidence type="ECO:0000256" key="4">
    <source>
        <dbReference type="ARBA" id="ARBA00022982"/>
    </source>
</evidence>
<dbReference type="Pfam" id="PF13746">
    <property type="entry name" value="Fer4_18"/>
    <property type="match status" value="1"/>
</dbReference>
<evidence type="ECO:0000256" key="2">
    <source>
        <dbReference type="ARBA" id="ARBA00022485"/>
    </source>
</evidence>
<dbReference type="NCBIfam" id="TIGR02745">
    <property type="entry name" value="ccoG_rdxA_fixG"/>
    <property type="match status" value="1"/>
</dbReference>
<reference evidence="9 10" key="1">
    <citation type="submission" date="2019-03" db="EMBL/GenBank/DDBJ databases">
        <title>Genomic Encyclopedia of Type Strains, Phase IV (KMG-IV): sequencing the most valuable type-strain genomes for metagenomic binning, comparative biology and taxonomic classification.</title>
        <authorList>
            <person name="Goeker M."/>
        </authorList>
    </citation>
    <scope>NUCLEOTIDE SEQUENCE [LARGE SCALE GENOMIC DNA]</scope>
    <source>
        <strain evidence="9 10">DSM 25287</strain>
    </source>
</reference>
<dbReference type="PROSITE" id="PS00198">
    <property type="entry name" value="4FE4S_FER_1"/>
    <property type="match status" value="1"/>
</dbReference>
<dbReference type="EMBL" id="SLWY01000005">
    <property type="protein sequence ID" value="TCO82259.1"/>
    <property type="molecule type" value="Genomic_DNA"/>
</dbReference>
<keyword evidence="7" id="KW-0472">Membrane</keyword>
<dbReference type="PANTHER" id="PTHR30176:SF3">
    <property type="entry name" value="FERREDOXIN-TYPE PROTEIN NAPH"/>
    <property type="match status" value="1"/>
</dbReference>
<dbReference type="InterPro" id="IPR051684">
    <property type="entry name" value="Electron_Trans/Redox"/>
</dbReference>
<organism evidence="9 10">
    <name type="scientific">Plasticicumulans lactativorans</name>
    <dbReference type="NCBI Taxonomy" id="1133106"/>
    <lineage>
        <taxon>Bacteria</taxon>
        <taxon>Pseudomonadati</taxon>
        <taxon>Pseudomonadota</taxon>
        <taxon>Gammaproteobacteria</taxon>
        <taxon>Candidatus Competibacteraceae</taxon>
        <taxon>Plasticicumulans</taxon>
    </lineage>
</organism>
<dbReference type="PANTHER" id="PTHR30176">
    <property type="entry name" value="FERREDOXIN-TYPE PROTEIN NAPH"/>
    <property type="match status" value="1"/>
</dbReference>
<keyword evidence="7" id="KW-1133">Transmembrane helix</keyword>
<dbReference type="InterPro" id="IPR013783">
    <property type="entry name" value="Ig-like_fold"/>
</dbReference>
<feature type="transmembrane region" description="Helical" evidence="7">
    <location>
        <begin position="335"/>
        <end position="353"/>
    </location>
</feature>
<keyword evidence="4" id="KW-0249">Electron transport</keyword>
<dbReference type="InterPro" id="IPR032879">
    <property type="entry name" value="FixG_C"/>
</dbReference>
<feature type="transmembrane region" description="Helical" evidence="7">
    <location>
        <begin position="27"/>
        <end position="45"/>
    </location>
</feature>
<evidence type="ECO:0000256" key="5">
    <source>
        <dbReference type="ARBA" id="ARBA00023004"/>
    </source>
</evidence>
<dbReference type="Gene3D" id="2.60.40.10">
    <property type="entry name" value="Immunoglobulins"/>
    <property type="match status" value="1"/>
</dbReference>
<dbReference type="GO" id="GO:0046872">
    <property type="term" value="F:metal ion binding"/>
    <property type="evidence" value="ECO:0007669"/>
    <property type="project" value="UniProtKB-KW"/>
</dbReference>
<dbReference type="OrthoDB" id="9811700at2"/>
<name>A0A4R2LCN2_9GAMM</name>
<comment type="caution">
    <text evidence="9">The sequence shown here is derived from an EMBL/GenBank/DDBJ whole genome shotgun (WGS) entry which is preliminary data.</text>
</comment>
<dbReference type="InterPro" id="IPR017896">
    <property type="entry name" value="4Fe4S_Fe-S-bd"/>
</dbReference>
<dbReference type="RefSeq" id="WP_132539527.1">
    <property type="nucleotide sequence ID" value="NZ_SLWY01000005.1"/>
</dbReference>
<dbReference type="Gene3D" id="1.10.1060.10">
    <property type="entry name" value="Alpha-helical ferredoxin"/>
    <property type="match status" value="1"/>
</dbReference>
<gene>
    <name evidence="9" type="ORF">EV699_10541</name>
</gene>
<keyword evidence="2" id="KW-0004">4Fe-4S</keyword>
<feature type="domain" description="4Fe-4S ferredoxin-type" evidence="8">
    <location>
        <begin position="257"/>
        <end position="285"/>
    </location>
</feature>
<feature type="transmembrane region" description="Helical" evidence="7">
    <location>
        <begin position="151"/>
        <end position="170"/>
    </location>
</feature>
<feature type="transmembrane region" description="Helical" evidence="7">
    <location>
        <begin position="186"/>
        <end position="206"/>
    </location>
</feature>
<dbReference type="PROSITE" id="PS51379">
    <property type="entry name" value="4FE4S_FER_2"/>
    <property type="match status" value="1"/>
</dbReference>
<evidence type="ECO:0000313" key="9">
    <source>
        <dbReference type="EMBL" id="TCO82259.1"/>
    </source>
</evidence>
<sequence length="467" mass="52195">MAEAEVQLYQKRLPIHPRSVQGRFRNIKYAVLALAYSVYFLLPWVRWERPMGVNQALLFDIPGRKFYVFDLVVQAQDIFWLAGLLVIAAMLLFFVTGVAGRVFCGYFCFQTLWTDVFVLIERWVQGERPARLRLAKQPWDAEKRRKMLTTWGLWLATSFLTGLTFTLYWADAPTLVWQMLTLSAPFPAYATTFLLTSTTFVMAGLAREQVCTYMCPYARFQSVMFDRDTLIIAYDQKRGEGTAGRARITKEMKTREERAAAGIGDCIDCGYCVQVCPVGIDIRKGLQLQCISCALCVDACDSIMDNLGWPRRLIAYTSDNAQQGKPTRVLKPKTLGYGVALAAAIVALGWSVATREPLDVSVEQVRQPLSVTLSDGRIQNSYEIKLNSKVTAPGRVRIAISGLDGAELDLGGLDVVTLDPEQRLRVMAKIKLTMSGSGGRREFQFVLTPDGALGQAPIRLPVTFHGP</sequence>
<dbReference type="InterPro" id="IPR014116">
    <property type="entry name" value="Cyt_c_oxidase_cbb3_FixG"/>
</dbReference>
<keyword evidence="5" id="KW-0408">Iron</keyword>
<dbReference type="Pfam" id="PF11614">
    <property type="entry name" value="FixG_C"/>
    <property type="match status" value="1"/>
</dbReference>
<evidence type="ECO:0000256" key="7">
    <source>
        <dbReference type="SAM" id="Phobius"/>
    </source>
</evidence>
<dbReference type="InterPro" id="IPR017900">
    <property type="entry name" value="4Fe4S_Fe_S_CS"/>
</dbReference>
<accession>A0A4R2LCN2</accession>